<dbReference type="PROSITE" id="PS51755">
    <property type="entry name" value="OMPR_PHOB"/>
    <property type="match status" value="1"/>
</dbReference>
<dbReference type="FunFam" id="1.10.10.10:FF:000005">
    <property type="entry name" value="Two-component system response regulator"/>
    <property type="match status" value="1"/>
</dbReference>
<feature type="DNA-binding region" description="OmpR/PhoB-type" evidence="7">
    <location>
        <begin position="124"/>
        <end position="223"/>
    </location>
</feature>
<accession>A0R7V0</accession>
<keyword evidence="2" id="KW-0902">Two-component regulatory system</keyword>
<dbReference type="GO" id="GO:0006355">
    <property type="term" value="P:regulation of DNA-templated transcription"/>
    <property type="evidence" value="ECO:0007669"/>
    <property type="project" value="InterPro"/>
</dbReference>
<name>A0R7V0_PELPD</name>
<dbReference type="SMART" id="SM00862">
    <property type="entry name" value="Trans_reg_C"/>
    <property type="match status" value="1"/>
</dbReference>
<dbReference type="Pfam" id="PF00486">
    <property type="entry name" value="Trans_reg_C"/>
    <property type="match status" value="1"/>
</dbReference>
<evidence type="ECO:0000256" key="5">
    <source>
        <dbReference type="ARBA" id="ARBA00023163"/>
    </source>
</evidence>
<sequence>MKYLLIEDERKIAGFIKRGLEEGNCQVVIVGDGAEGLRLAQTGEYALVILDLGIPEIDGLSVLKELRSTGNQVPVLILTARKLPEEVVAGLEAGSDDYMGKPFAFRELRARIAALLRRAGRNRGSEVVFGELKLDPVTHRFWRSGNEISLSEKEYCLMEYMIRNPNQILTRSMIASNCWVNTFEGKFSNIIDVYVTYLRRKVDVGYPTKMIHTVRGKGYILREY</sequence>
<dbReference type="PANTHER" id="PTHR48111">
    <property type="entry name" value="REGULATOR OF RPOS"/>
    <property type="match status" value="1"/>
</dbReference>
<dbReference type="Pfam" id="PF00072">
    <property type="entry name" value="Response_reg"/>
    <property type="match status" value="1"/>
</dbReference>
<dbReference type="InterPro" id="IPR001789">
    <property type="entry name" value="Sig_transdc_resp-reg_receiver"/>
</dbReference>
<dbReference type="InterPro" id="IPR036388">
    <property type="entry name" value="WH-like_DNA-bd_sf"/>
</dbReference>
<evidence type="ECO:0000259" key="8">
    <source>
        <dbReference type="PROSITE" id="PS50110"/>
    </source>
</evidence>
<feature type="domain" description="OmpR/PhoB-type" evidence="9">
    <location>
        <begin position="124"/>
        <end position="223"/>
    </location>
</feature>
<geneLocation type="plasmid" evidence="10 11">
    <name>pPRO1</name>
</geneLocation>
<evidence type="ECO:0000256" key="7">
    <source>
        <dbReference type="PROSITE-ProRule" id="PRU01091"/>
    </source>
</evidence>
<keyword evidence="4 7" id="KW-0238">DNA-binding</keyword>
<dbReference type="Gene3D" id="6.10.250.690">
    <property type="match status" value="1"/>
</dbReference>
<dbReference type="GO" id="GO:0000156">
    <property type="term" value="F:phosphorelay response regulator activity"/>
    <property type="evidence" value="ECO:0007669"/>
    <property type="project" value="TreeGrafter"/>
</dbReference>
<evidence type="ECO:0000256" key="4">
    <source>
        <dbReference type="ARBA" id="ARBA00023125"/>
    </source>
</evidence>
<keyword evidence="1 6" id="KW-0597">Phosphoprotein</keyword>
<dbReference type="AlphaFoldDB" id="A0R7V0"/>
<dbReference type="PANTHER" id="PTHR48111:SF22">
    <property type="entry name" value="REGULATOR OF RPOS"/>
    <property type="match status" value="1"/>
</dbReference>
<dbReference type="CDD" id="cd00383">
    <property type="entry name" value="trans_reg_C"/>
    <property type="match status" value="1"/>
</dbReference>
<dbReference type="Gene3D" id="3.40.50.2300">
    <property type="match status" value="1"/>
</dbReference>
<evidence type="ECO:0000313" key="10">
    <source>
        <dbReference type="EMBL" id="ABL01343.1"/>
    </source>
</evidence>
<organism evidence="10 11">
    <name type="scientific">Pelobacter propionicus (strain DSM 2379 / NBRC 103807 / OttBd1)</name>
    <dbReference type="NCBI Taxonomy" id="338966"/>
    <lineage>
        <taxon>Bacteria</taxon>
        <taxon>Pseudomonadati</taxon>
        <taxon>Thermodesulfobacteriota</taxon>
        <taxon>Desulfuromonadia</taxon>
        <taxon>Desulfuromonadales</taxon>
        <taxon>Desulfuromonadaceae</taxon>
        <taxon>Pelobacter</taxon>
    </lineage>
</organism>
<dbReference type="InterPro" id="IPR039420">
    <property type="entry name" value="WalR-like"/>
</dbReference>
<dbReference type="Gene3D" id="1.10.10.10">
    <property type="entry name" value="Winged helix-like DNA-binding domain superfamily/Winged helix DNA-binding domain"/>
    <property type="match status" value="1"/>
</dbReference>
<feature type="modified residue" description="4-aspartylphosphate" evidence="6">
    <location>
        <position position="51"/>
    </location>
</feature>
<dbReference type="EMBL" id="CP000483">
    <property type="protein sequence ID" value="ABL01343.1"/>
    <property type="molecule type" value="Genomic_DNA"/>
</dbReference>
<evidence type="ECO:0000259" key="9">
    <source>
        <dbReference type="PROSITE" id="PS51755"/>
    </source>
</evidence>
<dbReference type="PROSITE" id="PS50110">
    <property type="entry name" value="RESPONSE_REGULATORY"/>
    <property type="match status" value="1"/>
</dbReference>
<dbReference type="RefSeq" id="WP_011733862.1">
    <property type="nucleotide sequence ID" value="NC_008607.1"/>
</dbReference>
<dbReference type="Proteomes" id="UP000006732">
    <property type="component" value="Plasmid pPRO1"/>
</dbReference>
<dbReference type="HOGENOM" id="CLU_000445_30_1_7"/>
<keyword evidence="11" id="KW-1185">Reference proteome</keyword>
<keyword evidence="3" id="KW-0805">Transcription regulation</keyword>
<evidence type="ECO:0000256" key="6">
    <source>
        <dbReference type="PROSITE-ProRule" id="PRU00169"/>
    </source>
</evidence>
<evidence type="ECO:0000313" key="11">
    <source>
        <dbReference type="Proteomes" id="UP000006732"/>
    </source>
</evidence>
<dbReference type="SUPFAM" id="SSF52172">
    <property type="entry name" value="CheY-like"/>
    <property type="match status" value="1"/>
</dbReference>
<dbReference type="InterPro" id="IPR001867">
    <property type="entry name" value="OmpR/PhoB-type_DNA-bd"/>
</dbReference>
<reference evidence="10 11" key="1">
    <citation type="submission" date="2006-10" db="EMBL/GenBank/DDBJ databases">
        <title>Complete sequence of plasmid pPRO1 of Pelobacter propionicus DSM 2379.</title>
        <authorList>
            <consortium name="US DOE Joint Genome Institute"/>
            <person name="Copeland A."/>
            <person name="Lucas S."/>
            <person name="Lapidus A."/>
            <person name="Barry K."/>
            <person name="Detter J.C."/>
            <person name="Glavina del Rio T."/>
            <person name="Hammon N."/>
            <person name="Israni S."/>
            <person name="Dalin E."/>
            <person name="Tice H."/>
            <person name="Pitluck S."/>
            <person name="Saunders E."/>
            <person name="Brettin T."/>
            <person name="Bruce D."/>
            <person name="Han C."/>
            <person name="Tapia R."/>
            <person name="Schmutz J."/>
            <person name="Larimer F."/>
            <person name="Land M."/>
            <person name="Hauser L."/>
            <person name="Kyrpides N."/>
            <person name="Kim E."/>
            <person name="Lovley D."/>
            <person name="Richardson P."/>
        </authorList>
    </citation>
    <scope>NUCLEOTIDE SEQUENCE [LARGE SCALE GENOMIC DNA]</scope>
    <source>
        <strain evidence="11">DSM 2379 / NBRC 103807 / OttBd1</strain>
        <plasmid evidence="11">Plasmid pPRO1</plasmid>
    </source>
</reference>
<dbReference type="GO" id="GO:0000976">
    <property type="term" value="F:transcription cis-regulatory region binding"/>
    <property type="evidence" value="ECO:0007669"/>
    <property type="project" value="TreeGrafter"/>
</dbReference>
<protein>
    <submittedName>
        <fullName evidence="10">Two component transcriptional regulator, winged helix family</fullName>
    </submittedName>
</protein>
<dbReference type="KEGG" id="ppd:Ppro_3752"/>
<evidence type="ECO:0000256" key="3">
    <source>
        <dbReference type="ARBA" id="ARBA00023015"/>
    </source>
</evidence>
<evidence type="ECO:0000256" key="1">
    <source>
        <dbReference type="ARBA" id="ARBA00022553"/>
    </source>
</evidence>
<dbReference type="OrthoDB" id="9793321at2"/>
<keyword evidence="10" id="KW-0614">Plasmid</keyword>
<dbReference type="GO" id="GO:0032993">
    <property type="term" value="C:protein-DNA complex"/>
    <property type="evidence" value="ECO:0007669"/>
    <property type="project" value="TreeGrafter"/>
</dbReference>
<dbReference type="SMART" id="SM00448">
    <property type="entry name" value="REC"/>
    <property type="match status" value="1"/>
</dbReference>
<proteinExistence type="predicted"/>
<keyword evidence="5" id="KW-0804">Transcription</keyword>
<evidence type="ECO:0000256" key="2">
    <source>
        <dbReference type="ARBA" id="ARBA00023012"/>
    </source>
</evidence>
<feature type="domain" description="Response regulatory" evidence="8">
    <location>
        <begin position="2"/>
        <end position="116"/>
    </location>
</feature>
<gene>
    <name evidence="10" type="ordered locus">Ppro_3752</name>
</gene>
<dbReference type="GO" id="GO:0005829">
    <property type="term" value="C:cytosol"/>
    <property type="evidence" value="ECO:0007669"/>
    <property type="project" value="TreeGrafter"/>
</dbReference>
<dbReference type="eggNOG" id="COG0745">
    <property type="taxonomic scope" value="Bacteria"/>
</dbReference>
<dbReference type="InterPro" id="IPR011006">
    <property type="entry name" value="CheY-like_superfamily"/>
</dbReference>